<protein>
    <recommendedName>
        <fullName evidence="4">Nucleoporin Nup133/Nup155-like C-terminal domain-containing protein</fullName>
    </recommendedName>
</protein>
<keyword evidence="2" id="KW-0813">Transport</keyword>
<organism evidence="5 6">
    <name type="scientific">Rachicladosporium monterosium</name>
    <dbReference type="NCBI Taxonomy" id="1507873"/>
    <lineage>
        <taxon>Eukaryota</taxon>
        <taxon>Fungi</taxon>
        <taxon>Dikarya</taxon>
        <taxon>Ascomycota</taxon>
        <taxon>Pezizomycotina</taxon>
        <taxon>Dothideomycetes</taxon>
        <taxon>Dothideomycetidae</taxon>
        <taxon>Cladosporiales</taxon>
        <taxon>Cladosporiaceae</taxon>
        <taxon>Rachicladosporium</taxon>
    </lineage>
</organism>
<dbReference type="PANTHER" id="PTHR10350:SF6">
    <property type="entry name" value="NUCLEAR PORE COMPLEX PROTEIN NUP155"/>
    <property type="match status" value="1"/>
</dbReference>
<evidence type="ECO:0000259" key="4">
    <source>
        <dbReference type="Pfam" id="PF03177"/>
    </source>
</evidence>
<comment type="subcellular location">
    <subcellularLocation>
        <location evidence="1">Nucleus</location>
    </subcellularLocation>
</comment>
<comment type="caution">
    <text evidence="5">The sequence shown here is derived from an EMBL/GenBank/DDBJ whole genome shotgun (WGS) entry which is preliminary data.</text>
</comment>
<dbReference type="InterPro" id="IPR004870">
    <property type="entry name" value="Nucleoporin_Nup155"/>
</dbReference>
<sequence length="340" mass="37586">MAAQFDRPSAEIAIMVADGVPTIRRRRLVGVFASMMRYASMDEEGHDGDMKRFVRTCGRSETVATALAVACGQGIDVTSESRVTAITDPDVVEGTRKAFIDHRGKPEYNANPVVDRDAEPIDSVRPSPRHEGLALYISQLVRSIWTTCIMRVEINPGLPPTLAPTIELEKLRGVQRNLNTLSDFLNRNKPFIEEEIALHGEHRAMNSLAQLINSIGEGISFVLVLFDERLEDILAVLREESRRKGRDLTFEQLFISAPGRELAKELVKAIVNRNIANGSNVDSVAEALRRRCGSFCSADDVVIFKAQEQVKRASEAGGQSETGRVLLNESQRLFQKVAGA</sequence>
<evidence type="ECO:0000256" key="1">
    <source>
        <dbReference type="ARBA" id="ARBA00004123"/>
    </source>
</evidence>
<dbReference type="Pfam" id="PF03177">
    <property type="entry name" value="Nucleoporin_C"/>
    <property type="match status" value="1"/>
</dbReference>
<keyword evidence="6" id="KW-1185">Reference proteome</keyword>
<keyword evidence="3" id="KW-0539">Nucleus</keyword>
<feature type="domain" description="Nucleoporin Nup133/Nup155-like C-terminal" evidence="4">
    <location>
        <begin position="127"/>
        <end position="339"/>
    </location>
</feature>
<gene>
    <name evidence="5" type="ORF">LTR32_000980</name>
</gene>
<evidence type="ECO:0000313" key="5">
    <source>
        <dbReference type="EMBL" id="KAK5147605.1"/>
    </source>
</evidence>
<dbReference type="Gene3D" id="1.20.58.1780">
    <property type="match status" value="1"/>
</dbReference>
<evidence type="ECO:0000256" key="2">
    <source>
        <dbReference type="ARBA" id="ARBA00022448"/>
    </source>
</evidence>
<reference evidence="5 6" key="1">
    <citation type="submission" date="2023-08" db="EMBL/GenBank/DDBJ databases">
        <title>Black Yeasts Isolated from many extreme environments.</title>
        <authorList>
            <person name="Coleine C."/>
            <person name="Stajich J.E."/>
            <person name="Selbmann L."/>
        </authorList>
    </citation>
    <scope>NUCLEOTIDE SEQUENCE [LARGE SCALE GENOMIC DNA]</scope>
    <source>
        <strain evidence="5 6">CCFEE 5386</strain>
    </source>
</reference>
<accession>A0ABR0LEF9</accession>
<evidence type="ECO:0000313" key="6">
    <source>
        <dbReference type="Proteomes" id="UP001308179"/>
    </source>
</evidence>
<dbReference type="PANTHER" id="PTHR10350">
    <property type="entry name" value="NUCLEAR PORE COMPLEX PROTEIN NUP155"/>
    <property type="match status" value="1"/>
</dbReference>
<name>A0ABR0LEF9_9PEZI</name>
<evidence type="ECO:0000256" key="3">
    <source>
        <dbReference type="ARBA" id="ARBA00023242"/>
    </source>
</evidence>
<dbReference type="Proteomes" id="UP001308179">
    <property type="component" value="Unassembled WGS sequence"/>
</dbReference>
<dbReference type="EMBL" id="JAVRRR010000033">
    <property type="protein sequence ID" value="KAK5147605.1"/>
    <property type="molecule type" value="Genomic_DNA"/>
</dbReference>
<proteinExistence type="predicted"/>
<dbReference type="InterPro" id="IPR007187">
    <property type="entry name" value="Nucleoporin_Nup133/Nup155_C"/>
</dbReference>